<dbReference type="GO" id="GO:0004497">
    <property type="term" value="F:monooxygenase activity"/>
    <property type="evidence" value="ECO:0007669"/>
    <property type="project" value="UniProtKB-KW"/>
</dbReference>
<evidence type="ECO:0000256" key="2">
    <source>
        <dbReference type="ARBA" id="ARBA00010617"/>
    </source>
</evidence>
<dbReference type="GO" id="GO:0005506">
    <property type="term" value="F:iron ion binding"/>
    <property type="evidence" value="ECO:0007669"/>
    <property type="project" value="InterPro"/>
</dbReference>
<evidence type="ECO:0000256" key="4">
    <source>
        <dbReference type="ARBA" id="ARBA00022692"/>
    </source>
</evidence>
<keyword evidence="8" id="KW-0408">Iron</keyword>
<reference evidence="12" key="1">
    <citation type="journal article" date="2017" name="Sci. Rep.">
        <title>Elucidation of terpenoid metabolism in Scoparia dulcis by RNA-seq analysis.</title>
        <authorList>
            <person name="Yamamura Y."/>
            <person name="Kurosaki F."/>
            <person name="Lee J.B."/>
        </authorList>
    </citation>
    <scope>NUCLEOTIDE SEQUENCE</scope>
    <source>
        <tissue evidence="12">Mixture of leaf and root</tissue>
    </source>
</reference>
<dbReference type="InterPro" id="IPR050665">
    <property type="entry name" value="Cytochrome_P450_Monooxygen"/>
</dbReference>
<evidence type="ECO:0000256" key="6">
    <source>
        <dbReference type="ARBA" id="ARBA00022989"/>
    </source>
</evidence>
<dbReference type="GO" id="GO:0016705">
    <property type="term" value="F:oxidoreductase activity, acting on paired donors, with incorporation or reduction of molecular oxygen"/>
    <property type="evidence" value="ECO:0007669"/>
    <property type="project" value="InterPro"/>
</dbReference>
<sequence length="474" mass="54490">MEVLFFQIIGVCLASWLLICTWRALNLLWLKPKKLEKCLRQQGLKGNSYRFLYGDFKEMESTLGEANSKPICLEDDTKQRVIPFYLNTIKKYGIECFSWNGPSPDVLVTDPELIKEVFNKNNIYIKPEHPNPLTKLLAQGLASVEGEDWAKRRKIINPAFHSDKLKLMVPAFYLSCDEVVKKWEKTVMSSNGTCELDVWPYLQTITSDAISRTAFGSRYEEGRKIFELQREQVKYVVKALRSIYIPGSRYLPTKRNRRMQQIEKELQSSIRSLIDKRLKAMKAAEAQDEDLLGMLLESNFHEVKLHGSKTVGLTIDDVVEECKLFYFAGQETTSTLLVWTLILLCKHSEWQARAREEVLQVFGNKSPYFDGLNHLKIINMILYEVLRLYPPVAVLSRLVNEDTTLGKLRLPAGVHLSAPTILLHHDTKIWGDDAMDFNPGRFSEGLSKALKGQGLFFSIWMGTSDMYWPNICDD</sequence>
<keyword evidence="5" id="KW-0479">Metal-binding</keyword>
<accession>A0A1W7HBR2</accession>
<dbReference type="SUPFAM" id="SSF48264">
    <property type="entry name" value="Cytochrome P450"/>
    <property type="match status" value="1"/>
</dbReference>
<keyword evidence="4 11" id="KW-0812">Transmembrane</keyword>
<dbReference type="Gene3D" id="1.10.630.10">
    <property type="entry name" value="Cytochrome P450"/>
    <property type="match status" value="1"/>
</dbReference>
<organism evidence="12">
    <name type="scientific">Scoparia dulcis</name>
    <name type="common">Sweet broom</name>
    <name type="synonym">Capraria dulcis</name>
    <dbReference type="NCBI Taxonomy" id="107240"/>
    <lineage>
        <taxon>Eukaryota</taxon>
        <taxon>Viridiplantae</taxon>
        <taxon>Streptophyta</taxon>
        <taxon>Embryophyta</taxon>
        <taxon>Tracheophyta</taxon>
        <taxon>Spermatophyta</taxon>
        <taxon>Magnoliopsida</taxon>
        <taxon>eudicotyledons</taxon>
        <taxon>Gunneridae</taxon>
        <taxon>Pentapetalae</taxon>
        <taxon>asterids</taxon>
        <taxon>lamiids</taxon>
        <taxon>Lamiales</taxon>
        <taxon>Plantaginaceae</taxon>
        <taxon>Gratioleae</taxon>
        <taxon>Scoparia</taxon>
    </lineage>
</organism>
<comment type="similarity">
    <text evidence="2">Belongs to the cytochrome P450 family.</text>
</comment>
<proteinExistence type="evidence at transcript level"/>
<evidence type="ECO:0000256" key="11">
    <source>
        <dbReference type="SAM" id="Phobius"/>
    </source>
</evidence>
<dbReference type="PANTHER" id="PTHR24282:SF273">
    <property type="entry name" value="CYTOCHROME P450 CYP72A219-LIKE"/>
    <property type="match status" value="1"/>
</dbReference>
<keyword evidence="9" id="KW-0503">Monooxygenase</keyword>
<evidence type="ECO:0000256" key="8">
    <source>
        <dbReference type="ARBA" id="ARBA00023004"/>
    </source>
</evidence>
<dbReference type="GO" id="GO:0020037">
    <property type="term" value="F:heme binding"/>
    <property type="evidence" value="ECO:0007669"/>
    <property type="project" value="InterPro"/>
</dbReference>
<evidence type="ECO:0000313" key="12">
    <source>
        <dbReference type="EMBL" id="BAX34685.1"/>
    </source>
</evidence>
<keyword evidence="6 11" id="KW-1133">Transmembrane helix</keyword>
<feature type="transmembrane region" description="Helical" evidence="11">
    <location>
        <begin position="6"/>
        <end position="30"/>
    </location>
</feature>
<evidence type="ECO:0000256" key="5">
    <source>
        <dbReference type="ARBA" id="ARBA00022723"/>
    </source>
</evidence>
<dbReference type="InterPro" id="IPR002401">
    <property type="entry name" value="Cyt_P450_E_grp-I"/>
</dbReference>
<keyword evidence="3" id="KW-0349">Heme</keyword>
<name>A0A1W7HBR2_SCODU</name>
<keyword evidence="7" id="KW-0560">Oxidoreductase</keyword>
<dbReference type="PRINTS" id="PR00463">
    <property type="entry name" value="EP450I"/>
</dbReference>
<dbReference type="EMBL" id="FX983060">
    <property type="protein sequence ID" value="BAX34685.1"/>
    <property type="molecule type" value="mRNA"/>
</dbReference>
<dbReference type="PRINTS" id="PR00385">
    <property type="entry name" value="P450"/>
</dbReference>
<evidence type="ECO:0000256" key="1">
    <source>
        <dbReference type="ARBA" id="ARBA00004167"/>
    </source>
</evidence>
<dbReference type="GO" id="GO:0016020">
    <property type="term" value="C:membrane"/>
    <property type="evidence" value="ECO:0007669"/>
    <property type="project" value="UniProtKB-SubCell"/>
</dbReference>
<dbReference type="InterPro" id="IPR001128">
    <property type="entry name" value="Cyt_P450"/>
</dbReference>
<evidence type="ECO:0000256" key="9">
    <source>
        <dbReference type="ARBA" id="ARBA00023033"/>
    </source>
</evidence>
<dbReference type="Pfam" id="PF00067">
    <property type="entry name" value="p450"/>
    <property type="match status" value="1"/>
</dbReference>
<keyword evidence="10 11" id="KW-0472">Membrane</keyword>
<dbReference type="AlphaFoldDB" id="A0A1W7HBR2"/>
<dbReference type="PANTHER" id="PTHR24282">
    <property type="entry name" value="CYTOCHROME P450 FAMILY MEMBER"/>
    <property type="match status" value="1"/>
</dbReference>
<comment type="subcellular location">
    <subcellularLocation>
        <location evidence="1">Membrane</location>
        <topology evidence="1">Single-pass membrane protein</topology>
    </subcellularLocation>
</comment>
<evidence type="ECO:0000256" key="10">
    <source>
        <dbReference type="ARBA" id="ARBA00023136"/>
    </source>
</evidence>
<evidence type="ECO:0000256" key="7">
    <source>
        <dbReference type="ARBA" id="ARBA00023002"/>
    </source>
</evidence>
<evidence type="ECO:0000256" key="3">
    <source>
        <dbReference type="ARBA" id="ARBA00022617"/>
    </source>
</evidence>
<dbReference type="InterPro" id="IPR036396">
    <property type="entry name" value="Cyt_P450_sf"/>
</dbReference>
<protein>
    <submittedName>
        <fullName evidence="12">Cytochrome P450</fullName>
    </submittedName>
</protein>